<proteinExistence type="predicted"/>
<protein>
    <submittedName>
        <fullName evidence="2">Uncharacterized protein</fullName>
    </submittedName>
</protein>
<sequence>MSSPNTYNSTQPADNRTAYDKELASLFRATAANVTQLYKEASEIGHNAYKAGYEQCFNDIWDFLAVAQQQHPQQQPAELLLAGGIEGQQIALQRLIEFARLKRLAPPRTSHFGSVGIAVNGNGGDGLLSGQAQRQQDQQLAGTQGSDGLRMLRGKRSFETFDIMDIEPPRRRQRKEDIEMA</sequence>
<reference evidence="2" key="1">
    <citation type="submission" date="2022-07" db="EMBL/GenBank/DDBJ databases">
        <title>Phylogenomic reconstructions and comparative analyses of Kickxellomycotina fungi.</title>
        <authorList>
            <person name="Reynolds N.K."/>
            <person name="Stajich J.E."/>
            <person name="Barry K."/>
            <person name="Grigoriev I.V."/>
            <person name="Crous P."/>
            <person name="Smith M.E."/>
        </authorList>
    </citation>
    <scope>NUCLEOTIDE SEQUENCE</scope>
    <source>
        <strain evidence="2">IMI 214461</strain>
    </source>
</reference>
<evidence type="ECO:0000313" key="3">
    <source>
        <dbReference type="Proteomes" id="UP001150907"/>
    </source>
</evidence>
<feature type="compositionally biased region" description="Basic and acidic residues" evidence="1">
    <location>
        <begin position="167"/>
        <end position="181"/>
    </location>
</feature>
<dbReference type="Proteomes" id="UP001150907">
    <property type="component" value="Unassembled WGS sequence"/>
</dbReference>
<dbReference type="OrthoDB" id="21418at2759"/>
<dbReference type="AlphaFoldDB" id="A0A9W8BKZ0"/>
<comment type="caution">
    <text evidence="2">The sequence shown here is derived from an EMBL/GenBank/DDBJ whole genome shotgun (WGS) entry which is preliminary data.</text>
</comment>
<keyword evidence="3" id="KW-1185">Reference proteome</keyword>
<feature type="region of interest" description="Disordered" evidence="1">
    <location>
        <begin position="126"/>
        <end position="181"/>
    </location>
</feature>
<gene>
    <name evidence="2" type="ORF">H4R26_001900</name>
</gene>
<dbReference type="EMBL" id="JANBQF010000097">
    <property type="protein sequence ID" value="KAJ2005518.1"/>
    <property type="molecule type" value="Genomic_DNA"/>
</dbReference>
<organism evidence="2 3">
    <name type="scientific">Coemansia thaxteri</name>
    <dbReference type="NCBI Taxonomy" id="2663907"/>
    <lineage>
        <taxon>Eukaryota</taxon>
        <taxon>Fungi</taxon>
        <taxon>Fungi incertae sedis</taxon>
        <taxon>Zoopagomycota</taxon>
        <taxon>Kickxellomycotina</taxon>
        <taxon>Kickxellomycetes</taxon>
        <taxon>Kickxellales</taxon>
        <taxon>Kickxellaceae</taxon>
        <taxon>Coemansia</taxon>
    </lineage>
</organism>
<evidence type="ECO:0000313" key="2">
    <source>
        <dbReference type="EMBL" id="KAJ2005518.1"/>
    </source>
</evidence>
<accession>A0A9W8BKZ0</accession>
<dbReference type="PANTHER" id="PTHR38645:SF1">
    <property type="entry name" value="YALI0F12243P"/>
    <property type="match status" value="1"/>
</dbReference>
<dbReference type="PANTHER" id="PTHR38645">
    <property type="entry name" value="CHROMOSOME 9, WHOLE GENOME SHOTGUN SEQUENCE"/>
    <property type="match status" value="1"/>
</dbReference>
<name>A0A9W8BKZ0_9FUNG</name>
<feature type="compositionally biased region" description="Low complexity" evidence="1">
    <location>
        <begin position="128"/>
        <end position="144"/>
    </location>
</feature>
<evidence type="ECO:0000256" key="1">
    <source>
        <dbReference type="SAM" id="MobiDB-lite"/>
    </source>
</evidence>